<organism evidence="1">
    <name type="scientific">freshwater metagenome</name>
    <dbReference type="NCBI Taxonomy" id="449393"/>
    <lineage>
        <taxon>unclassified sequences</taxon>
        <taxon>metagenomes</taxon>
        <taxon>ecological metagenomes</taxon>
    </lineage>
</organism>
<reference evidence="1" key="1">
    <citation type="submission" date="2020-05" db="EMBL/GenBank/DDBJ databases">
        <authorList>
            <person name="Chiriac C."/>
            <person name="Salcher M."/>
            <person name="Ghai R."/>
            <person name="Kavagutti S V."/>
        </authorList>
    </citation>
    <scope>NUCLEOTIDE SEQUENCE</scope>
</reference>
<dbReference type="AlphaFoldDB" id="A0A6J6EVQ6"/>
<evidence type="ECO:0000313" key="1">
    <source>
        <dbReference type="EMBL" id="CAB4580067.1"/>
    </source>
</evidence>
<sequence>MSRRIPFSEITVVFICPAHNEKYIARKNHMETLCAELGFKDVVHWQSGKENYPECLNLATIQVLEEFADEPILLLEDDVEAQGLREFEVPDDADAVYLGLSKLAGNKIQNKNLDLGTATFEPYSPEQVRVMNMLSAHAIYYNSPVFKRAVVGYLRSYIGTKYYNDVLLSRIQPCFRVYANKKPLFYQSNRFNGTNNMEYLTKFEIKLS</sequence>
<name>A0A6J6EVQ6_9ZZZZ</name>
<protein>
    <submittedName>
        <fullName evidence="1">Unannotated protein</fullName>
    </submittedName>
</protein>
<gene>
    <name evidence="1" type="ORF">UFOPK1726_00850</name>
</gene>
<accession>A0A6J6EVQ6</accession>
<dbReference type="EMBL" id="CAEZTT010000098">
    <property type="protein sequence ID" value="CAB4580067.1"/>
    <property type="molecule type" value="Genomic_DNA"/>
</dbReference>
<proteinExistence type="predicted"/>